<dbReference type="InterPro" id="IPR007632">
    <property type="entry name" value="Anoctamin"/>
</dbReference>
<dbReference type="EMBL" id="BGPR01000232">
    <property type="protein sequence ID" value="GBM06723.1"/>
    <property type="molecule type" value="Genomic_DNA"/>
</dbReference>
<protein>
    <recommendedName>
        <fullName evidence="6">Anoctamin</fullName>
    </recommendedName>
</protein>
<dbReference type="AlphaFoldDB" id="A0A4Y2CQS7"/>
<evidence type="ECO:0000256" key="6">
    <source>
        <dbReference type="RuleBase" id="RU280814"/>
    </source>
</evidence>
<comment type="similarity">
    <text evidence="2 6">Belongs to the anoctamin family.</text>
</comment>
<dbReference type="InterPro" id="IPR049452">
    <property type="entry name" value="Anoctamin_TM"/>
</dbReference>
<evidence type="ECO:0000313" key="8">
    <source>
        <dbReference type="EMBL" id="GBM06723.1"/>
    </source>
</evidence>
<reference evidence="8 9" key="1">
    <citation type="journal article" date="2019" name="Sci. Rep.">
        <title>Orb-weaving spider Araneus ventricosus genome elucidates the spidroin gene catalogue.</title>
        <authorList>
            <person name="Kono N."/>
            <person name="Nakamura H."/>
            <person name="Ohtoshi R."/>
            <person name="Moran D.A.P."/>
            <person name="Shinohara A."/>
            <person name="Yoshida Y."/>
            <person name="Fujiwara M."/>
            <person name="Mori M."/>
            <person name="Tomita M."/>
            <person name="Arakawa K."/>
        </authorList>
    </citation>
    <scope>NUCLEOTIDE SEQUENCE [LARGE SCALE GENOMIC DNA]</scope>
</reference>
<keyword evidence="9" id="KW-1185">Reference proteome</keyword>
<feature type="transmembrane region" description="Helical" evidence="6">
    <location>
        <begin position="164"/>
        <end position="181"/>
    </location>
</feature>
<name>A0A4Y2CQS7_ARAVE</name>
<feature type="domain" description="Anoctamin transmembrane" evidence="7">
    <location>
        <begin position="6"/>
        <end position="172"/>
    </location>
</feature>
<keyword evidence="4 6" id="KW-1133">Transmembrane helix</keyword>
<dbReference type="Pfam" id="PF04547">
    <property type="entry name" value="Anoctamin"/>
    <property type="match status" value="1"/>
</dbReference>
<dbReference type="PANTHER" id="PTHR12308">
    <property type="entry name" value="ANOCTAMIN"/>
    <property type="match status" value="1"/>
</dbReference>
<gene>
    <name evidence="8" type="ORF">AVEN_190924_1</name>
</gene>
<evidence type="ECO:0000259" key="7">
    <source>
        <dbReference type="Pfam" id="PF04547"/>
    </source>
</evidence>
<evidence type="ECO:0000313" key="9">
    <source>
        <dbReference type="Proteomes" id="UP000499080"/>
    </source>
</evidence>
<comment type="caution">
    <text evidence="6">Lacks conserved residue(s) required for the propagation of feature annotation.</text>
</comment>
<sequence>MIVGVTQLTALIYEYIAVKLTDWENHQTQSEYNDALVIKLFVFQFANTYASFFYTAFFKQDFGGPKGILGLDKKYTDNCGSKDNGNCMSILSFQLLVLMIFEPLPKFVKDVIYPCLKKALRRCKVNEIDDFTTDEGSSKQNYLLREMMKPSVEDFMLGEFTEKVIQYGYLMVPMIFFLLYLKCFEEYVKEINLNLASNN</sequence>
<dbReference type="GO" id="GO:0005254">
    <property type="term" value="F:chloride channel activity"/>
    <property type="evidence" value="ECO:0007669"/>
    <property type="project" value="TreeGrafter"/>
</dbReference>
<keyword evidence="3 6" id="KW-0812">Transmembrane</keyword>
<dbReference type="Proteomes" id="UP000499080">
    <property type="component" value="Unassembled WGS sequence"/>
</dbReference>
<keyword evidence="5 6" id="KW-0472">Membrane</keyword>
<proteinExistence type="inferred from homology"/>
<evidence type="ECO:0000256" key="1">
    <source>
        <dbReference type="ARBA" id="ARBA00004141"/>
    </source>
</evidence>
<dbReference type="PANTHER" id="PTHR12308:SF73">
    <property type="entry name" value="ANOCTAMIN"/>
    <property type="match status" value="1"/>
</dbReference>
<dbReference type="OrthoDB" id="6418703at2759"/>
<evidence type="ECO:0000256" key="5">
    <source>
        <dbReference type="ARBA" id="ARBA00023136"/>
    </source>
</evidence>
<evidence type="ECO:0000256" key="2">
    <source>
        <dbReference type="ARBA" id="ARBA00009671"/>
    </source>
</evidence>
<accession>A0A4Y2CQS7</accession>
<comment type="subcellular location">
    <subcellularLocation>
        <location evidence="1 6">Membrane</location>
        <topology evidence="1 6">Multi-pass membrane protein</topology>
    </subcellularLocation>
</comment>
<evidence type="ECO:0000256" key="4">
    <source>
        <dbReference type="ARBA" id="ARBA00022989"/>
    </source>
</evidence>
<comment type="caution">
    <text evidence="8">The sequence shown here is derived from an EMBL/GenBank/DDBJ whole genome shotgun (WGS) entry which is preliminary data.</text>
</comment>
<evidence type="ECO:0000256" key="3">
    <source>
        <dbReference type="ARBA" id="ARBA00022692"/>
    </source>
</evidence>
<organism evidence="8 9">
    <name type="scientific">Araneus ventricosus</name>
    <name type="common">Orbweaver spider</name>
    <name type="synonym">Epeira ventricosa</name>
    <dbReference type="NCBI Taxonomy" id="182803"/>
    <lineage>
        <taxon>Eukaryota</taxon>
        <taxon>Metazoa</taxon>
        <taxon>Ecdysozoa</taxon>
        <taxon>Arthropoda</taxon>
        <taxon>Chelicerata</taxon>
        <taxon>Arachnida</taxon>
        <taxon>Araneae</taxon>
        <taxon>Araneomorphae</taxon>
        <taxon>Entelegynae</taxon>
        <taxon>Araneoidea</taxon>
        <taxon>Araneidae</taxon>
        <taxon>Araneus</taxon>
    </lineage>
</organism>
<dbReference type="GO" id="GO:0005886">
    <property type="term" value="C:plasma membrane"/>
    <property type="evidence" value="ECO:0007669"/>
    <property type="project" value="TreeGrafter"/>
</dbReference>